<dbReference type="Gene3D" id="3.40.50.1820">
    <property type="entry name" value="alpha/beta hydrolase"/>
    <property type="match status" value="1"/>
</dbReference>
<evidence type="ECO:0000256" key="3">
    <source>
        <dbReference type="ARBA" id="ARBA00022679"/>
    </source>
</evidence>
<evidence type="ECO:0000256" key="1">
    <source>
        <dbReference type="ARBA" id="ARBA00004496"/>
    </source>
</evidence>
<dbReference type="InterPro" id="IPR010941">
    <property type="entry name" value="PhaC_N"/>
</dbReference>
<dbReference type="EMBL" id="FZOS01000008">
    <property type="protein sequence ID" value="SNS52246.1"/>
    <property type="molecule type" value="Genomic_DNA"/>
</dbReference>
<dbReference type="PANTHER" id="PTHR36837">
    <property type="entry name" value="POLY(3-HYDROXYALKANOATE) POLYMERASE SUBUNIT PHAC"/>
    <property type="match status" value="1"/>
</dbReference>
<evidence type="ECO:0000313" key="8">
    <source>
        <dbReference type="Proteomes" id="UP000198281"/>
    </source>
</evidence>
<dbReference type="Pfam" id="PF07167">
    <property type="entry name" value="PhaC_N"/>
    <property type="match status" value="1"/>
</dbReference>
<feature type="domain" description="Poly-beta-hydroxybutyrate polymerase N-terminal" evidence="6">
    <location>
        <begin position="104"/>
        <end position="272"/>
    </location>
</feature>
<keyword evidence="2" id="KW-0963">Cytoplasm</keyword>
<organism evidence="7 8">
    <name type="scientific">Edaphosphingomonas laterariae</name>
    <dbReference type="NCBI Taxonomy" id="861865"/>
    <lineage>
        <taxon>Bacteria</taxon>
        <taxon>Pseudomonadati</taxon>
        <taxon>Pseudomonadota</taxon>
        <taxon>Alphaproteobacteria</taxon>
        <taxon>Sphingomonadales</taxon>
        <taxon>Rhizorhabdaceae</taxon>
        <taxon>Edaphosphingomonas</taxon>
    </lineage>
</organism>
<dbReference type="InterPro" id="IPR051321">
    <property type="entry name" value="PHA/PHB_synthase"/>
</dbReference>
<dbReference type="AlphaFoldDB" id="A0A239F5R6"/>
<dbReference type="InterPro" id="IPR000073">
    <property type="entry name" value="AB_hydrolase_1"/>
</dbReference>
<dbReference type="OrthoDB" id="7208816at2"/>
<dbReference type="GO" id="GO:0005737">
    <property type="term" value="C:cytoplasm"/>
    <property type="evidence" value="ECO:0007669"/>
    <property type="project" value="UniProtKB-SubCell"/>
</dbReference>
<evidence type="ECO:0000259" key="5">
    <source>
        <dbReference type="Pfam" id="PF00561"/>
    </source>
</evidence>
<sequence length="593" mass="65253">MASQNTSGPNGTSWFPSFGLEDMQHWTGVIGRAQQMMLEQMSEAMTAAEAGGQAVGGMPAMFGETLGKAGAPGDFWSQSLGLWQRFLTPQAAGEKPGETAAADKDRRFAAAQWRDNPLFDLIRQSYLLISDQMLKGVDSLAGLDARQREQLRFATQTFVDAMSPSNFAFTNPQVMEKAIETRGASLLKGLEHMLADLEKGQLTHTDTQAFEVGRNIAATPGKVIHETPLYQLIQYTPTTATVLDTPLIIFPPWINRFYILDLNPEKSFVRWAVEQGLTVFVVSWKSADESLAGTTMDDYVLNGMLNAIDTVRGALNVESVHTIGYCVAGTNMAALLAYLAATGTADKVKSATFFTAQVDFSRSGELQLFVDDQQLELIGQLAGDKGYLDGRYMALTFNLLRGRDLIWSYVVNNYLLGQDYPPFDLLFWNGDTTNLPQTWHRAYLQDLYRDNKLVQPGALAVGGVPIDLRSVRTPAYVQAGREDHIAPPDSVWKMTEHFAGPLRFVLAGSGHIAGVVNPPSAGKYQYWTNDRQAATLDAFIGGAQETKGSWWPDWIEWIRGHGAGETKSSGARTPGKGRLKAIEDAPGRYVRMR</sequence>
<dbReference type="GO" id="GO:0042619">
    <property type="term" value="P:poly-hydroxybutyrate biosynthetic process"/>
    <property type="evidence" value="ECO:0007669"/>
    <property type="project" value="InterPro"/>
</dbReference>
<dbReference type="InterPro" id="IPR010963">
    <property type="entry name" value="PHA_synth_I"/>
</dbReference>
<accession>A0A239F5R6</accession>
<dbReference type="Proteomes" id="UP000198281">
    <property type="component" value="Unassembled WGS sequence"/>
</dbReference>
<evidence type="ECO:0000259" key="6">
    <source>
        <dbReference type="Pfam" id="PF07167"/>
    </source>
</evidence>
<evidence type="ECO:0000256" key="2">
    <source>
        <dbReference type="ARBA" id="ARBA00022490"/>
    </source>
</evidence>
<feature type="domain" description="AB hydrolase-1" evidence="5">
    <location>
        <begin position="274"/>
        <end position="517"/>
    </location>
</feature>
<keyword evidence="4" id="KW-0012">Acyltransferase</keyword>
<dbReference type="InterPro" id="IPR029058">
    <property type="entry name" value="AB_hydrolase_fold"/>
</dbReference>
<gene>
    <name evidence="7" type="ORF">SAMN06295912_10879</name>
</gene>
<dbReference type="GO" id="GO:0016746">
    <property type="term" value="F:acyltransferase activity"/>
    <property type="evidence" value="ECO:0007669"/>
    <property type="project" value="UniProtKB-KW"/>
</dbReference>
<dbReference type="Pfam" id="PF00561">
    <property type="entry name" value="Abhydrolase_1"/>
    <property type="match status" value="1"/>
</dbReference>
<dbReference type="RefSeq" id="WP_089219370.1">
    <property type="nucleotide sequence ID" value="NZ_FZOS01000008.1"/>
</dbReference>
<keyword evidence="8" id="KW-1185">Reference proteome</keyword>
<evidence type="ECO:0000256" key="4">
    <source>
        <dbReference type="ARBA" id="ARBA00023315"/>
    </source>
</evidence>
<dbReference type="PANTHER" id="PTHR36837:SF5">
    <property type="entry name" value="POLY-3-HYDROXYBUTYRATE SYNTHASE"/>
    <property type="match status" value="1"/>
</dbReference>
<comment type="subcellular location">
    <subcellularLocation>
        <location evidence="1">Cytoplasm</location>
    </subcellularLocation>
</comment>
<dbReference type="SUPFAM" id="SSF53474">
    <property type="entry name" value="alpha/beta-Hydrolases"/>
    <property type="match status" value="1"/>
</dbReference>
<reference evidence="8" key="1">
    <citation type="submission" date="2017-06" db="EMBL/GenBank/DDBJ databases">
        <authorList>
            <person name="Varghese N."/>
            <person name="Submissions S."/>
        </authorList>
    </citation>
    <scope>NUCLEOTIDE SEQUENCE [LARGE SCALE GENOMIC DNA]</scope>
    <source>
        <strain evidence="8">LNB2</strain>
    </source>
</reference>
<dbReference type="NCBIfam" id="TIGR01838">
    <property type="entry name" value="PHA_synth_I"/>
    <property type="match status" value="1"/>
</dbReference>
<protein>
    <submittedName>
        <fullName evidence="7">Polyhydroxyalkanoate synthase</fullName>
    </submittedName>
</protein>
<evidence type="ECO:0000313" key="7">
    <source>
        <dbReference type="EMBL" id="SNS52246.1"/>
    </source>
</evidence>
<keyword evidence="3" id="KW-0808">Transferase</keyword>
<name>A0A239F5R6_9SPHN</name>
<proteinExistence type="predicted"/>